<dbReference type="Proteomes" id="UP000663879">
    <property type="component" value="Unassembled WGS sequence"/>
</dbReference>
<dbReference type="SUPFAM" id="SSF50978">
    <property type="entry name" value="WD40 repeat-like"/>
    <property type="match status" value="1"/>
</dbReference>
<sequence>MSRACRFLSGSSSDELILWQNTTKYITYDSFVGDSSYEVENIKSIDSLFEFFITASEDDRVMYWNLASIYSVKKSNIKFDKLRSVLVINETTCLAGYKEALSFLSLPQLEEKKKIPDSDFGDIESMMHLREERIVFIGTSEKKIFVLSLVNEKIISFIDTEIKIEAIDSLNRNIIISGCEFIKDKEDICSYFLNSTNHLVKNKTAKVDKKITSIKIINPTFLVFGMDDKYLGKWDLVSIDVQKISVNEKIHSIEILDNNTFLTGDECGKIDFWNIGSLTIQKTVLSSSKISVLKNIDFEFTKSQSKITSTTTTSPSTTSTSTTTTSPSTTSTSTTSTSPSTTSTSTTTTSPSTTYNLEISTINFMNYDWNSRVSFLSSNLLDTTPYQSLSSFLKPEGKKASINIFNDMKLILNVLDSKSDINDCLTNCSGHGQCKLSKDFKFICECFENYAGSDCSLITLPCSSNPCLNNGTCINNLTDSSYTCDCQRDFYFGKNCEFKKDVCVNETCSKNGNCYDENNKAKCFDLALDTKLFLDLVEPHLVLANSAGVKNEFDLELD</sequence>
<evidence type="ECO:0000313" key="7">
    <source>
        <dbReference type="EMBL" id="CAF0996917.1"/>
    </source>
</evidence>
<dbReference type="SMART" id="SM00181">
    <property type="entry name" value="EGF"/>
    <property type="match status" value="2"/>
</dbReference>
<name>A0A814GIL2_9BILA</name>
<dbReference type="InterPro" id="IPR051022">
    <property type="entry name" value="Notch_Cell-Fate_Det"/>
</dbReference>
<evidence type="ECO:0000256" key="4">
    <source>
        <dbReference type="PROSITE-ProRule" id="PRU00076"/>
    </source>
</evidence>
<evidence type="ECO:0000256" key="5">
    <source>
        <dbReference type="SAM" id="MobiDB-lite"/>
    </source>
</evidence>
<dbReference type="CDD" id="cd00054">
    <property type="entry name" value="EGF_CA"/>
    <property type="match status" value="1"/>
</dbReference>
<dbReference type="OrthoDB" id="430340at2759"/>
<feature type="disulfide bond" evidence="4">
    <location>
        <begin position="424"/>
        <end position="434"/>
    </location>
</feature>
<dbReference type="InterPro" id="IPR001881">
    <property type="entry name" value="EGF-like_Ca-bd_dom"/>
</dbReference>
<organism evidence="7 8">
    <name type="scientific">Brachionus calyciflorus</name>
    <dbReference type="NCBI Taxonomy" id="104777"/>
    <lineage>
        <taxon>Eukaryota</taxon>
        <taxon>Metazoa</taxon>
        <taxon>Spiralia</taxon>
        <taxon>Gnathifera</taxon>
        <taxon>Rotifera</taxon>
        <taxon>Eurotatoria</taxon>
        <taxon>Monogononta</taxon>
        <taxon>Pseudotrocha</taxon>
        <taxon>Ploima</taxon>
        <taxon>Brachionidae</taxon>
        <taxon>Brachionus</taxon>
    </lineage>
</organism>
<comment type="caution">
    <text evidence="4">Lacks conserved residue(s) required for the propagation of feature annotation.</text>
</comment>
<feature type="region of interest" description="Disordered" evidence="5">
    <location>
        <begin position="308"/>
        <end position="352"/>
    </location>
</feature>
<dbReference type="Pfam" id="PF23106">
    <property type="entry name" value="EGF_Teneurin"/>
    <property type="match status" value="1"/>
</dbReference>
<evidence type="ECO:0000256" key="2">
    <source>
        <dbReference type="ARBA" id="ARBA00022737"/>
    </source>
</evidence>
<dbReference type="InterPro" id="IPR036322">
    <property type="entry name" value="WD40_repeat_dom_sf"/>
</dbReference>
<keyword evidence="2" id="KW-0677">Repeat</keyword>
<gene>
    <name evidence="7" type="ORF">OXX778_LOCUS16205</name>
</gene>
<dbReference type="PROSITE" id="PS00022">
    <property type="entry name" value="EGF_1"/>
    <property type="match status" value="1"/>
</dbReference>
<evidence type="ECO:0000256" key="1">
    <source>
        <dbReference type="ARBA" id="ARBA00022536"/>
    </source>
</evidence>
<keyword evidence="8" id="KW-1185">Reference proteome</keyword>
<evidence type="ECO:0000259" key="6">
    <source>
        <dbReference type="PROSITE" id="PS50026"/>
    </source>
</evidence>
<feature type="domain" description="EGF-like" evidence="6">
    <location>
        <begin position="420"/>
        <end position="456"/>
    </location>
</feature>
<feature type="disulfide bond" evidence="4">
    <location>
        <begin position="446"/>
        <end position="455"/>
    </location>
</feature>
<dbReference type="InterPro" id="IPR000742">
    <property type="entry name" value="EGF"/>
</dbReference>
<comment type="caution">
    <text evidence="7">The sequence shown here is derived from an EMBL/GenBank/DDBJ whole genome shotgun (WGS) entry which is preliminary data.</text>
</comment>
<evidence type="ECO:0000256" key="3">
    <source>
        <dbReference type="ARBA" id="ARBA00023157"/>
    </source>
</evidence>
<dbReference type="SMART" id="SM00179">
    <property type="entry name" value="EGF_CA"/>
    <property type="match status" value="2"/>
</dbReference>
<dbReference type="GO" id="GO:0005509">
    <property type="term" value="F:calcium ion binding"/>
    <property type="evidence" value="ECO:0007669"/>
    <property type="project" value="InterPro"/>
</dbReference>
<keyword evidence="3 4" id="KW-1015">Disulfide bond</keyword>
<evidence type="ECO:0000313" key="8">
    <source>
        <dbReference type="Proteomes" id="UP000663879"/>
    </source>
</evidence>
<dbReference type="AlphaFoldDB" id="A0A814GIL2"/>
<reference evidence="7" key="1">
    <citation type="submission" date="2021-02" db="EMBL/GenBank/DDBJ databases">
        <authorList>
            <person name="Nowell W R."/>
        </authorList>
    </citation>
    <scope>NUCLEOTIDE SEQUENCE</scope>
    <source>
        <strain evidence="7">Ploen Becks lab</strain>
    </source>
</reference>
<dbReference type="Pfam" id="PF00008">
    <property type="entry name" value="EGF"/>
    <property type="match status" value="1"/>
</dbReference>
<feature type="disulfide bond" evidence="4">
    <location>
        <begin position="467"/>
        <end position="484"/>
    </location>
</feature>
<dbReference type="EMBL" id="CAJNOC010003765">
    <property type="protein sequence ID" value="CAF0996917.1"/>
    <property type="molecule type" value="Genomic_DNA"/>
</dbReference>
<protein>
    <recommendedName>
        <fullName evidence="6">EGF-like domain-containing protein</fullName>
    </recommendedName>
</protein>
<dbReference type="PANTHER" id="PTHR24049">
    <property type="entry name" value="CRUMBS FAMILY MEMBER"/>
    <property type="match status" value="1"/>
</dbReference>
<accession>A0A814GIL2</accession>
<feature type="domain" description="EGF-like" evidence="6">
    <location>
        <begin position="458"/>
        <end position="497"/>
    </location>
</feature>
<proteinExistence type="predicted"/>
<dbReference type="Gene3D" id="2.10.25.10">
    <property type="entry name" value="Laminin"/>
    <property type="match status" value="2"/>
</dbReference>
<keyword evidence="1 4" id="KW-0245">EGF-like domain</keyword>
<dbReference type="SUPFAM" id="SSF57196">
    <property type="entry name" value="EGF/Laminin"/>
    <property type="match status" value="1"/>
</dbReference>
<dbReference type="PROSITE" id="PS50026">
    <property type="entry name" value="EGF_3"/>
    <property type="match status" value="2"/>
</dbReference>